<reference evidence="1" key="2">
    <citation type="journal article" date="2022" name="Microbiol. Resour. Announc.">
        <title>Metagenome Sequencing to Explore Phylogenomics of Terrestrial Cyanobacteria.</title>
        <authorList>
            <person name="Ward R.D."/>
            <person name="Stajich J.E."/>
            <person name="Johansen J.R."/>
            <person name="Huntemann M."/>
            <person name="Clum A."/>
            <person name="Foster B."/>
            <person name="Foster B."/>
            <person name="Roux S."/>
            <person name="Palaniappan K."/>
            <person name="Varghese N."/>
            <person name="Mukherjee S."/>
            <person name="Reddy T.B.K."/>
            <person name="Daum C."/>
            <person name="Copeland A."/>
            <person name="Chen I.A."/>
            <person name="Ivanova N.N."/>
            <person name="Kyrpides N.C."/>
            <person name="Shapiro N."/>
            <person name="Eloe-Fadrosh E.A."/>
            <person name="Pietrasiak N."/>
        </authorList>
    </citation>
    <scope>NUCLEOTIDE SEQUENCE</scope>
    <source>
        <strain evidence="1">HA4357-MV3</strain>
    </source>
</reference>
<sequence length="63" mass="7250">MGFFQKNIFCGIVKDALLIPYSGVVTNNRVSITVIKLMTTLYIFKLTVLRDRSFVLTSKKHIR</sequence>
<comment type="caution">
    <text evidence="1">The sequence shown here is derived from an EMBL/GenBank/DDBJ whole genome shotgun (WGS) entry which is preliminary data.</text>
</comment>
<name>A0A9E3LWS5_9NOST</name>
<protein>
    <submittedName>
        <fullName evidence="1">Uncharacterized protein</fullName>
    </submittedName>
</protein>
<accession>A0A9E3LWS5</accession>
<evidence type="ECO:0000313" key="2">
    <source>
        <dbReference type="Proteomes" id="UP000813215"/>
    </source>
</evidence>
<organism evidence="1 2">
    <name type="scientific">Pelatocladus maniniholoensis HA4357-MV3</name>
    <dbReference type="NCBI Taxonomy" id="1117104"/>
    <lineage>
        <taxon>Bacteria</taxon>
        <taxon>Bacillati</taxon>
        <taxon>Cyanobacteriota</taxon>
        <taxon>Cyanophyceae</taxon>
        <taxon>Nostocales</taxon>
        <taxon>Nostocaceae</taxon>
        <taxon>Pelatocladus</taxon>
    </lineage>
</organism>
<dbReference type="AlphaFoldDB" id="A0A9E3LWS5"/>
<reference evidence="1" key="1">
    <citation type="submission" date="2021-05" db="EMBL/GenBank/DDBJ databases">
        <authorList>
            <person name="Pietrasiak N."/>
            <person name="Ward R."/>
            <person name="Stajich J.E."/>
            <person name="Kurbessoian T."/>
        </authorList>
    </citation>
    <scope>NUCLEOTIDE SEQUENCE</scope>
    <source>
        <strain evidence="1">HA4357-MV3</strain>
    </source>
</reference>
<dbReference type="Proteomes" id="UP000813215">
    <property type="component" value="Unassembled WGS sequence"/>
</dbReference>
<gene>
    <name evidence="1" type="ORF">KME28_27785</name>
</gene>
<proteinExistence type="predicted"/>
<dbReference type="EMBL" id="JAHHHW010000167">
    <property type="protein sequence ID" value="MBW4435404.1"/>
    <property type="molecule type" value="Genomic_DNA"/>
</dbReference>
<evidence type="ECO:0000313" key="1">
    <source>
        <dbReference type="EMBL" id="MBW4435404.1"/>
    </source>
</evidence>